<dbReference type="AlphaFoldDB" id="A0A084TKP0"/>
<evidence type="ECO:0000313" key="14">
    <source>
        <dbReference type="EMBL" id="KFB01276.1"/>
    </source>
</evidence>
<evidence type="ECO:0000256" key="1">
    <source>
        <dbReference type="ARBA" id="ARBA00005594"/>
    </source>
</evidence>
<dbReference type="GO" id="GO:0004819">
    <property type="term" value="F:glutamine-tRNA ligase activity"/>
    <property type="evidence" value="ECO:0007669"/>
    <property type="project" value="UniProtKB-UniRule"/>
</dbReference>
<comment type="similarity">
    <text evidence="1 9">Belongs to the class-I aminoacyl-tRNA synthetase family.</text>
</comment>
<organism evidence="14 15">
    <name type="scientific">Mangrovimonas yunxiaonensis</name>
    <dbReference type="NCBI Taxonomy" id="1197477"/>
    <lineage>
        <taxon>Bacteria</taxon>
        <taxon>Pseudomonadati</taxon>
        <taxon>Bacteroidota</taxon>
        <taxon>Flavobacteriia</taxon>
        <taxon>Flavobacteriales</taxon>
        <taxon>Flavobacteriaceae</taxon>
        <taxon>Mangrovimonas</taxon>
    </lineage>
</organism>
<feature type="domain" description="Glutamyl/glutaminyl-tRNA synthetase class Ib anti-codon binding" evidence="12">
    <location>
        <begin position="343"/>
        <end position="442"/>
    </location>
</feature>
<protein>
    <recommendedName>
        <fullName evidence="8">Glutamine--tRNA ligase</fullName>
        <ecNumber evidence="8">6.1.1.18</ecNumber>
    </recommendedName>
</protein>
<keyword evidence="2" id="KW-0963">Cytoplasm</keyword>
<dbReference type="FunFam" id="2.40.240.10:FF:000007">
    <property type="entry name" value="Glutamine--tRNA ligase"/>
    <property type="match status" value="1"/>
</dbReference>
<dbReference type="PROSITE" id="PS00178">
    <property type="entry name" value="AA_TRNA_LIGASE_I"/>
    <property type="match status" value="1"/>
</dbReference>
<evidence type="ECO:0000256" key="4">
    <source>
        <dbReference type="ARBA" id="ARBA00022741"/>
    </source>
</evidence>
<dbReference type="Pfam" id="PF00749">
    <property type="entry name" value="tRNA-synt_1c"/>
    <property type="match status" value="1"/>
</dbReference>
<evidence type="ECO:0000256" key="5">
    <source>
        <dbReference type="ARBA" id="ARBA00022840"/>
    </source>
</evidence>
<evidence type="ECO:0000313" key="15">
    <source>
        <dbReference type="Proteomes" id="UP000028521"/>
    </source>
</evidence>
<dbReference type="Gene3D" id="1.10.1160.10">
    <property type="entry name" value="Glutamyl-trna Synthetase, Domain 2"/>
    <property type="match status" value="1"/>
</dbReference>
<dbReference type="GO" id="GO:0006425">
    <property type="term" value="P:glutaminyl-tRNA aminoacylation"/>
    <property type="evidence" value="ECO:0007669"/>
    <property type="project" value="UniProtKB-UniRule"/>
</dbReference>
<evidence type="ECO:0000256" key="8">
    <source>
        <dbReference type="NCBIfam" id="TIGR00440"/>
    </source>
</evidence>
<dbReference type="Gene3D" id="2.40.240.10">
    <property type="entry name" value="Ribosomal Protein L25, Chain P"/>
    <property type="match status" value="2"/>
</dbReference>
<keyword evidence="15" id="KW-1185">Reference proteome</keyword>
<reference evidence="14 15" key="1">
    <citation type="journal article" date="2014" name="Genome Announc.">
        <title>Draft Genome Sequence of the Algicidal Bacterium Mangrovimonas yunxiaonensis Strain LY01.</title>
        <authorList>
            <person name="Li Y."/>
            <person name="Zhu H."/>
            <person name="Li C."/>
            <person name="Zhang H."/>
            <person name="Chen Z."/>
            <person name="Zheng W."/>
            <person name="Xu H."/>
            <person name="Zheng T."/>
        </authorList>
    </citation>
    <scope>NUCLEOTIDE SEQUENCE [LARGE SCALE GENOMIC DNA]</scope>
    <source>
        <strain evidence="14 15">LY01</strain>
    </source>
</reference>
<dbReference type="InterPro" id="IPR049437">
    <property type="entry name" value="tRNA-synt_1c_C2"/>
</dbReference>
<evidence type="ECO:0000256" key="10">
    <source>
        <dbReference type="SAM" id="MobiDB-lite"/>
    </source>
</evidence>
<evidence type="ECO:0000256" key="9">
    <source>
        <dbReference type="RuleBase" id="RU363037"/>
    </source>
</evidence>
<dbReference type="InterPro" id="IPR004514">
    <property type="entry name" value="Gln-tRNA-synth"/>
</dbReference>
<accession>A0A084TKP0</accession>
<sequence length="666" mass="76955">MSEKSLNFIEHIIEEDLANGLEKDKLRFRFPPEPNGYLHIGHTKAIGISFGLGLKYKAPVNLRFDDTNPAKEEQEYVDAIKRDIKWLGYQWANELYSSDYFQQLYDWAILLIKEGKAYVDSQSSEAMAEQKGTPTQPGVDGPYRNRSVEENLDLFNRMKHGEFEEGSHVLRAKIDMQHPNMLMRDPLMYRILKKAHHRTGTDWCIYPMYDWTHGESDYIEQISHSLCSLEFKPHRELYDWFKEQVYKYQPEALPMLPKQREFARLNLSYTIMSKRKLLKLVEEGIVSGWDDPRMPTISGLRRRGYTPNAIRKFVETVGVAKRDNVIDVALLEFCIREDLNKTAPRVMAVLDPVKVVITNYPEDKVEWLEAENNPEDEQAGSREVPFSRELYIEKADFKEAAGNKFFRLKLGGEVRLKNAYIIQANHVVKDANGEITEIHCTYSEDTSKKVKGTLHWVSIKHALKAEVREYDRLFMDEAPDSHQDKDFMDFLNPNSLKVVEAFVEPSLQDAKIGDRFQFQRLGYFNVDTDATSEKIIFNKTVGLRDTWAKQTPKLKQPTPQNAPKPQQQRKAISVIQQLGKKYTNYPEDKQAKVKAEILELAKQVTYDELEPLFGTAVKKVGTRIAAVLILKVMLDTGLERNEAINEFIEKAKTDTNQLLVDEASNL</sequence>
<evidence type="ECO:0000259" key="11">
    <source>
        <dbReference type="Pfam" id="PF00749"/>
    </source>
</evidence>
<keyword evidence="3 9" id="KW-0436">Ligase</keyword>
<dbReference type="OrthoDB" id="9801560at2"/>
<evidence type="ECO:0000256" key="2">
    <source>
        <dbReference type="ARBA" id="ARBA00022490"/>
    </source>
</evidence>
<dbReference type="RefSeq" id="WP_036120233.1">
    <property type="nucleotide sequence ID" value="NZ_BMET01000001.1"/>
</dbReference>
<name>A0A084TKP0_9FLAO</name>
<dbReference type="Gene3D" id="3.90.800.10">
    <property type="entry name" value="Glutamyl-tRNA Synthetase, Domain 3"/>
    <property type="match status" value="1"/>
</dbReference>
<dbReference type="PANTHER" id="PTHR43097">
    <property type="entry name" value="GLUTAMINE-TRNA LIGASE"/>
    <property type="match status" value="1"/>
</dbReference>
<dbReference type="Pfam" id="PF03950">
    <property type="entry name" value="tRNA-synt_1c_C"/>
    <property type="match status" value="1"/>
</dbReference>
<dbReference type="FunFam" id="3.90.800.10:FF:000001">
    <property type="entry name" value="Glutamine--tRNA ligase"/>
    <property type="match status" value="1"/>
</dbReference>
<dbReference type="InterPro" id="IPR020061">
    <property type="entry name" value="Glu_tRNA_lig_a-bdl"/>
</dbReference>
<dbReference type="STRING" id="1197477.IA57_05440"/>
<feature type="domain" description="tRNA synthetases class I (E and Q) anti-codon binding" evidence="13">
    <location>
        <begin position="453"/>
        <end position="527"/>
    </location>
</feature>
<dbReference type="GO" id="GO:0005524">
    <property type="term" value="F:ATP binding"/>
    <property type="evidence" value="ECO:0007669"/>
    <property type="project" value="UniProtKB-KW"/>
</dbReference>
<dbReference type="Proteomes" id="UP000028521">
    <property type="component" value="Unassembled WGS sequence"/>
</dbReference>
<evidence type="ECO:0000256" key="7">
    <source>
        <dbReference type="ARBA" id="ARBA00023146"/>
    </source>
</evidence>
<feature type="domain" description="Glutamyl/glutaminyl-tRNA synthetase class Ib catalytic" evidence="11">
    <location>
        <begin position="25"/>
        <end position="340"/>
    </location>
</feature>
<dbReference type="SUPFAM" id="SSF50715">
    <property type="entry name" value="Ribosomal protein L25-like"/>
    <property type="match status" value="1"/>
</dbReference>
<dbReference type="InterPro" id="IPR020056">
    <property type="entry name" value="Rbsml_bL25/Gln-tRNA_synth_N"/>
</dbReference>
<dbReference type="InterPro" id="IPR050132">
    <property type="entry name" value="Gln/Glu-tRNA_Ligase"/>
</dbReference>
<evidence type="ECO:0000259" key="12">
    <source>
        <dbReference type="Pfam" id="PF03950"/>
    </source>
</evidence>
<feature type="region of interest" description="Disordered" evidence="10">
    <location>
        <begin position="550"/>
        <end position="569"/>
    </location>
</feature>
<dbReference type="SUPFAM" id="SSF52374">
    <property type="entry name" value="Nucleotidylyl transferase"/>
    <property type="match status" value="1"/>
</dbReference>
<keyword evidence="5 9" id="KW-0067">ATP-binding</keyword>
<dbReference type="InterPro" id="IPR011035">
    <property type="entry name" value="Ribosomal_bL25/Gln-tRNA_synth"/>
</dbReference>
<dbReference type="NCBIfam" id="NF011291">
    <property type="entry name" value="PRK14703.1"/>
    <property type="match status" value="1"/>
</dbReference>
<dbReference type="PANTHER" id="PTHR43097:SF5">
    <property type="entry name" value="GLUTAMATE--TRNA LIGASE"/>
    <property type="match status" value="1"/>
</dbReference>
<keyword evidence="6 9" id="KW-0648">Protein biosynthesis</keyword>
<dbReference type="InterPro" id="IPR001412">
    <property type="entry name" value="aa-tRNA-synth_I_CS"/>
</dbReference>
<dbReference type="eggNOG" id="COG0008">
    <property type="taxonomic scope" value="Bacteria"/>
</dbReference>
<dbReference type="FunFam" id="3.40.50.620:FF:000037">
    <property type="entry name" value="Glutamine--tRNA ligase cytoplasmic"/>
    <property type="match status" value="1"/>
</dbReference>
<dbReference type="InterPro" id="IPR020058">
    <property type="entry name" value="Glu/Gln-tRNA-synth_Ib_cat-dom"/>
</dbReference>
<dbReference type="GO" id="GO:0005829">
    <property type="term" value="C:cytosol"/>
    <property type="evidence" value="ECO:0007669"/>
    <property type="project" value="TreeGrafter"/>
</dbReference>
<proteinExistence type="inferred from homology"/>
<evidence type="ECO:0000256" key="3">
    <source>
        <dbReference type="ARBA" id="ARBA00022598"/>
    </source>
</evidence>
<evidence type="ECO:0000256" key="6">
    <source>
        <dbReference type="ARBA" id="ARBA00022917"/>
    </source>
</evidence>
<evidence type="ECO:0000259" key="13">
    <source>
        <dbReference type="Pfam" id="PF20974"/>
    </source>
</evidence>
<dbReference type="EC" id="6.1.1.18" evidence="8"/>
<dbReference type="FunFam" id="1.10.1160.10:FF:000001">
    <property type="entry name" value="Glutamine--tRNA ligase"/>
    <property type="match status" value="1"/>
</dbReference>
<gene>
    <name evidence="14" type="ORF">IA57_05440</name>
</gene>
<dbReference type="Gene3D" id="3.40.50.620">
    <property type="entry name" value="HUPs"/>
    <property type="match status" value="1"/>
</dbReference>
<dbReference type="Pfam" id="PF20974">
    <property type="entry name" value="tRNA-synt_1c_C2"/>
    <property type="match status" value="1"/>
</dbReference>
<feature type="region of interest" description="Disordered" evidence="10">
    <location>
        <begin position="123"/>
        <end position="143"/>
    </location>
</feature>
<keyword evidence="7 9" id="KW-0030">Aminoacyl-tRNA synthetase</keyword>
<reference evidence="15" key="2">
    <citation type="submission" date="2014-07" db="EMBL/GenBank/DDBJ databases">
        <title>Genome sequence of Mangrovimonas yunxiaonensis.</title>
        <authorList>
            <person name="Li Y."/>
            <person name="Zheng T."/>
        </authorList>
    </citation>
    <scope>NUCLEOTIDE SEQUENCE [LARGE SCALE GENOMIC DNA]</scope>
    <source>
        <strain evidence="15">LY01</strain>
    </source>
</reference>
<feature type="compositionally biased region" description="Polar residues" evidence="10">
    <location>
        <begin position="557"/>
        <end position="569"/>
    </location>
</feature>
<dbReference type="EMBL" id="JPFK01000005">
    <property type="protein sequence ID" value="KFB01276.1"/>
    <property type="molecule type" value="Genomic_DNA"/>
</dbReference>
<comment type="caution">
    <text evidence="14">The sequence shown here is derived from an EMBL/GenBank/DDBJ whole genome shotgun (WGS) entry which is preliminary data.</text>
</comment>
<keyword evidence="4 9" id="KW-0547">Nucleotide-binding</keyword>
<dbReference type="InterPro" id="IPR014729">
    <property type="entry name" value="Rossmann-like_a/b/a_fold"/>
</dbReference>
<dbReference type="InterPro" id="IPR020059">
    <property type="entry name" value="Glu/Gln-tRNA-synth_Ib_codon-bd"/>
</dbReference>
<dbReference type="NCBIfam" id="TIGR00440">
    <property type="entry name" value="glnS"/>
    <property type="match status" value="1"/>
</dbReference>